<evidence type="ECO:0000256" key="2">
    <source>
        <dbReference type="ARBA" id="ARBA00022801"/>
    </source>
</evidence>
<protein>
    <submittedName>
        <fullName evidence="4">PaaI family thioesterase</fullName>
        <ecNumber evidence="4">3.1.2.-</ecNumber>
    </submittedName>
</protein>
<proteinExistence type="inferred from homology"/>
<dbReference type="PANTHER" id="PTHR21660:SF1">
    <property type="entry name" value="ACYL-COENZYME A THIOESTERASE 13"/>
    <property type="match status" value="1"/>
</dbReference>
<dbReference type="RefSeq" id="WP_304448514.1">
    <property type="nucleotide sequence ID" value="NZ_JARRAH010000001.1"/>
</dbReference>
<dbReference type="NCBIfam" id="TIGR00369">
    <property type="entry name" value="unchar_dom_1"/>
    <property type="match status" value="1"/>
</dbReference>
<dbReference type="GO" id="GO:0016787">
    <property type="term" value="F:hydrolase activity"/>
    <property type="evidence" value="ECO:0007669"/>
    <property type="project" value="UniProtKB-KW"/>
</dbReference>
<dbReference type="InterPro" id="IPR006683">
    <property type="entry name" value="Thioestr_dom"/>
</dbReference>
<dbReference type="Proteomes" id="UP001596406">
    <property type="component" value="Unassembled WGS sequence"/>
</dbReference>
<dbReference type="SUPFAM" id="SSF54637">
    <property type="entry name" value="Thioesterase/thiol ester dehydrase-isomerase"/>
    <property type="match status" value="1"/>
</dbReference>
<evidence type="ECO:0000313" key="4">
    <source>
        <dbReference type="EMBL" id="MFC6836839.1"/>
    </source>
</evidence>
<reference evidence="4 5" key="1">
    <citation type="journal article" date="2019" name="Int. J. Syst. Evol. Microbiol.">
        <title>The Global Catalogue of Microorganisms (GCM) 10K type strain sequencing project: providing services to taxonomists for standard genome sequencing and annotation.</title>
        <authorList>
            <consortium name="The Broad Institute Genomics Platform"/>
            <consortium name="The Broad Institute Genome Sequencing Center for Infectious Disease"/>
            <person name="Wu L."/>
            <person name="Ma J."/>
        </authorList>
    </citation>
    <scope>NUCLEOTIDE SEQUENCE [LARGE SCALE GENOMIC DNA]</scope>
    <source>
        <strain evidence="4 5">PSRA2</strain>
    </source>
</reference>
<dbReference type="AlphaFoldDB" id="A0ABD5U8G6"/>
<organism evidence="4 5">
    <name type="scientific">Halomarina ordinaria</name>
    <dbReference type="NCBI Taxonomy" id="3033939"/>
    <lineage>
        <taxon>Archaea</taxon>
        <taxon>Methanobacteriati</taxon>
        <taxon>Methanobacteriota</taxon>
        <taxon>Stenosarchaea group</taxon>
        <taxon>Halobacteria</taxon>
        <taxon>Halobacteriales</taxon>
        <taxon>Natronomonadaceae</taxon>
        <taxon>Halomarina</taxon>
    </lineage>
</organism>
<gene>
    <name evidence="4" type="ORF">ACFQHK_09975</name>
</gene>
<keyword evidence="2 4" id="KW-0378">Hydrolase</keyword>
<evidence type="ECO:0000259" key="3">
    <source>
        <dbReference type="Pfam" id="PF03061"/>
    </source>
</evidence>
<dbReference type="EC" id="3.1.2.-" evidence="4"/>
<comment type="similarity">
    <text evidence="1">Belongs to the thioesterase PaaI family.</text>
</comment>
<dbReference type="Pfam" id="PF03061">
    <property type="entry name" value="4HBT"/>
    <property type="match status" value="1"/>
</dbReference>
<dbReference type="InterPro" id="IPR029069">
    <property type="entry name" value="HotDog_dom_sf"/>
</dbReference>
<dbReference type="InterPro" id="IPR003736">
    <property type="entry name" value="PAAI_dom"/>
</dbReference>
<dbReference type="InterPro" id="IPR039298">
    <property type="entry name" value="ACOT13"/>
</dbReference>
<dbReference type="CDD" id="cd03443">
    <property type="entry name" value="PaaI_thioesterase"/>
    <property type="match status" value="1"/>
</dbReference>
<sequence length="194" mass="20942">MASDERRVEVTLTAEEYDRLAATTDDPEALAREALLRRVDLEESIEFTREGGFRELAVEERAEGIPRPPVGVLVGFDVLEAADGESRLAFDAGPEHANPMGTLHGGVVCDVGDAAMGTAYASTLAEAESFTTLDLTVNYLRPVWSERLEAVGRVVEGGRTVGLVECDITNEDGKRVARLSSTCMTLRDEQAAGR</sequence>
<evidence type="ECO:0000256" key="1">
    <source>
        <dbReference type="ARBA" id="ARBA00008324"/>
    </source>
</evidence>
<accession>A0ABD5U8G6</accession>
<name>A0ABD5U8G6_9EURY</name>
<keyword evidence="5" id="KW-1185">Reference proteome</keyword>
<comment type="caution">
    <text evidence="4">The sequence shown here is derived from an EMBL/GenBank/DDBJ whole genome shotgun (WGS) entry which is preliminary data.</text>
</comment>
<feature type="domain" description="Thioesterase" evidence="3">
    <location>
        <begin position="100"/>
        <end position="176"/>
    </location>
</feature>
<dbReference type="PANTHER" id="PTHR21660">
    <property type="entry name" value="THIOESTERASE SUPERFAMILY MEMBER-RELATED"/>
    <property type="match status" value="1"/>
</dbReference>
<dbReference type="Gene3D" id="3.10.129.10">
    <property type="entry name" value="Hotdog Thioesterase"/>
    <property type="match status" value="1"/>
</dbReference>
<dbReference type="EMBL" id="JBHSXM010000001">
    <property type="protein sequence ID" value="MFC6836839.1"/>
    <property type="molecule type" value="Genomic_DNA"/>
</dbReference>
<evidence type="ECO:0000313" key="5">
    <source>
        <dbReference type="Proteomes" id="UP001596406"/>
    </source>
</evidence>